<evidence type="ECO:0000256" key="4">
    <source>
        <dbReference type="ARBA" id="ARBA00022679"/>
    </source>
</evidence>
<dbReference type="EC" id="2.7.13.3" evidence="2"/>
<evidence type="ECO:0000256" key="2">
    <source>
        <dbReference type="ARBA" id="ARBA00012438"/>
    </source>
</evidence>
<organism evidence="9">
    <name type="scientific">bioreactor metagenome</name>
    <dbReference type="NCBI Taxonomy" id="1076179"/>
    <lineage>
        <taxon>unclassified sequences</taxon>
        <taxon>metagenomes</taxon>
        <taxon>ecological metagenomes</taxon>
    </lineage>
</organism>
<dbReference type="GO" id="GO:0005886">
    <property type="term" value="C:plasma membrane"/>
    <property type="evidence" value="ECO:0007669"/>
    <property type="project" value="TreeGrafter"/>
</dbReference>
<keyword evidence="7" id="KW-0472">Membrane</keyword>
<keyword evidence="4 9" id="KW-0808">Transferase</keyword>
<protein>
    <recommendedName>
        <fullName evidence="2">histidine kinase</fullName>
        <ecNumber evidence="2">2.7.13.3</ecNumber>
    </recommendedName>
</protein>
<dbReference type="InterPro" id="IPR004358">
    <property type="entry name" value="Sig_transdc_His_kin-like_C"/>
</dbReference>
<dbReference type="AlphaFoldDB" id="A0A644W231"/>
<dbReference type="PROSITE" id="PS50109">
    <property type="entry name" value="HIS_KIN"/>
    <property type="match status" value="1"/>
</dbReference>
<name>A0A644W231_9ZZZZ</name>
<evidence type="ECO:0000256" key="3">
    <source>
        <dbReference type="ARBA" id="ARBA00022553"/>
    </source>
</evidence>
<gene>
    <name evidence="9" type="primary">sasA_126</name>
    <name evidence="9" type="ORF">SDC9_43974</name>
</gene>
<comment type="caution">
    <text evidence="9">The sequence shown here is derived from an EMBL/GenBank/DDBJ whole genome shotgun (WGS) entry which is preliminary data.</text>
</comment>
<feature type="transmembrane region" description="Helical" evidence="7">
    <location>
        <begin position="17"/>
        <end position="36"/>
    </location>
</feature>
<dbReference type="GO" id="GO:0016036">
    <property type="term" value="P:cellular response to phosphate starvation"/>
    <property type="evidence" value="ECO:0007669"/>
    <property type="project" value="TreeGrafter"/>
</dbReference>
<dbReference type="PANTHER" id="PTHR45453:SF1">
    <property type="entry name" value="PHOSPHATE REGULON SENSOR PROTEIN PHOR"/>
    <property type="match status" value="1"/>
</dbReference>
<keyword evidence="6" id="KW-0902">Two-component regulatory system</keyword>
<evidence type="ECO:0000256" key="6">
    <source>
        <dbReference type="ARBA" id="ARBA00023012"/>
    </source>
</evidence>
<evidence type="ECO:0000256" key="7">
    <source>
        <dbReference type="SAM" id="Phobius"/>
    </source>
</evidence>
<dbReference type="CDD" id="cd00082">
    <property type="entry name" value="HisKA"/>
    <property type="match status" value="1"/>
</dbReference>
<dbReference type="PANTHER" id="PTHR45453">
    <property type="entry name" value="PHOSPHATE REGULON SENSOR PROTEIN PHOR"/>
    <property type="match status" value="1"/>
</dbReference>
<dbReference type="GO" id="GO:0000155">
    <property type="term" value="F:phosphorelay sensor kinase activity"/>
    <property type="evidence" value="ECO:0007669"/>
    <property type="project" value="InterPro"/>
</dbReference>
<evidence type="ECO:0000256" key="5">
    <source>
        <dbReference type="ARBA" id="ARBA00022777"/>
    </source>
</evidence>
<dbReference type="CDD" id="cd00075">
    <property type="entry name" value="HATPase"/>
    <property type="match status" value="1"/>
</dbReference>
<dbReference type="PRINTS" id="PR00344">
    <property type="entry name" value="BCTRLSENSOR"/>
</dbReference>
<keyword evidence="7" id="KW-1133">Transmembrane helix</keyword>
<keyword evidence="3" id="KW-0597">Phosphoprotein</keyword>
<dbReference type="SUPFAM" id="SSF47384">
    <property type="entry name" value="Homodimeric domain of signal transducing histidine kinase"/>
    <property type="match status" value="1"/>
</dbReference>
<dbReference type="GO" id="GO:0004721">
    <property type="term" value="F:phosphoprotein phosphatase activity"/>
    <property type="evidence" value="ECO:0007669"/>
    <property type="project" value="TreeGrafter"/>
</dbReference>
<accession>A0A644W231</accession>
<dbReference type="InterPro" id="IPR003661">
    <property type="entry name" value="HisK_dim/P_dom"/>
</dbReference>
<dbReference type="EMBL" id="VSSQ01000574">
    <property type="protein sequence ID" value="MPL97779.1"/>
    <property type="molecule type" value="Genomic_DNA"/>
</dbReference>
<dbReference type="InterPro" id="IPR005467">
    <property type="entry name" value="His_kinase_dom"/>
</dbReference>
<comment type="catalytic activity">
    <reaction evidence="1">
        <text>ATP + protein L-histidine = ADP + protein N-phospho-L-histidine.</text>
        <dbReference type="EC" id="2.7.13.3"/>
    </reaction>
</comment>
<dbReference type="InterPro" id="IPR036097">
    <property type="entry name" value="HisK_dim/P_sf"/>
</dbReference>
<dbReference type="Gene3D" id="1.10.287.130">
    <property type="match status" value="1"/>
</dbReference>
<dbReference type="SUPFAM" id="SSF55874">
    <property type="entry name" value="ATPase domain of HSP90 chaperone/DNA topoisomerase II/histidine kinase"/>
    <property type="match status" value="1"/>
</dbReference>
<dbReference type="Pfam" id="PF02518">
    <property type="entry name" value="HATPase_c"/>
    <property type="match status" value="1"/>
</dbReference>
<proteinExistence type="predicted"/>
<dbReference type="SMART" id="SM00387">
    <property type="entry name" value="HATPase_c"/>
    <property type="match status" value="1"/>
</dbReference>
<dbReference type="Gene3D" id="3.30.565.10">
    <property type="entry name" value="Histidine kinase-like ATPase, C-terminal domain"/>
    <property type="match status" value="1"/>
</dbReference>
<dbReference type="InterPro" id="IPR003594">
    <property type="entry name" value="HATPase_dom"/>
</dbReference>
<dbReference type="Pfam" id="PF00512">
    <property type="entry name" value="HisKA"/>
    <property type="match status" value="1"/>
</dbReference>
<evidence type="ECO:0000313" key="9">
    <source>
        <dbReference type="EMBL" id="MPL97779.1"/>
    </source>
</evidence>
<feature type="domain" description="Histidine kinase" evidence="8">
    <location>
        <begin position="201"/>
        <end position="415"/>
    </location>
</feature>
<keyword evidence="5 9" id="KW-0418">Kinase</keyword>
<reference evidence="9" key="1">
    <citation type="submission" date="2019-08" db="EMBL/GenBank/DDBJ databases">
        <authorList>
            <person name="Kucharzyk K."/>
            <person name="Murdoch R.W."/>
            <person name="Higgins S."/>
            <person name="Loffler F."/>
        </authorList>
    </citation>
    <scope>NUCLEOTIDE SEQUENCE</scope>
</reference>
<dbReference type="InterPro" id="IPR036890">
    <property type="entry name" value="HATPase_C_sf"/>
</dbReference>
<dbReference type="SMART" id="SM00388">
    <property type="entry name" value="HisKA"/>
    <property type="match status" value="1"/>
</dbReference>
<sequence>MERCKVILSDKNIRREAIVIVMLLLLLILVSQLAVAHMAQDLKKAMIEHDYTLAGYLSGSGMDKNQIIKAFTSDKTAADTEFGWTLFSASGYDESTRISLLPEVEQFKKYSILMLACSISFSAAFLTAVYFGILHRETQLDHAVFKLRLFMGGDTSVRLQDESEGGLSRLFSSVNAMATSLTAHVETEKQNREFLKETISDISHQLKTPLAALGMYNEIIMDENTGNPVVDDFTSKSSRELLRMESLIQSLLKLARLDAGTIELHKNTHAVRGFLENIRSSFLTRAEQEGKSITLQCGDSTLLSLDEIWLTEAVGNIVKNALDHTRAGDQIEIFCVETVVATEIIIKDNGTGIHPEDIHHIFKRFYRSRFSNDSQGVGIGLALSKSIAEKHGATITVQSEPGYGAEFHFIFPKLTNL</sequence>
<keyword evidence="7" id="KW-0812">Transmembrane</keyword>
<dbReference type="InterPro" id="IPR050351">
    <property type="entry name" value="BphY/WalK/GraS-like"/>
</dbReference>
<feature type="transmembrane region" description="Helical" evidence="7">
    <location>
        <begin position="112"/>
        <end position="133"/>
    </location>
</feature>
<evidence type="ECO:0000256" key="1">
    <source>
        <dbReference type="ARBA" id="ARBA00000085"/>
    </source>
</evidence>
<evidence type="ECO:0000259" key="8">
    <source>
        <dbReference type="PROSITE" id="PS50109"/>
    </source>
</evidence>